<dbReference type="InterPro" id="IPR054840">
    <property type="entry name" value="hydcarot_desat_CrtD"/>
</dbReference>
<evidence type="ECO:0000313" key="8">
    <source>
        <dbReference type="Proteomes" id="UP000252733"/>
    </source>
</evidence>
<keyword evidence="3 5" id="KW-0125">Carotenoid biosynthesis</keyword>
<dbReference type="InterPro" id="IPR014105">
    <property type="entry name" value="Carotenoid/retinoid_OxRdtase"/>
</dbReference>
<gene>
    <name evidence="7" type="ORF">DFO77_13334</name>
</gene>
<evidence type="ECO:0000256" key="5">
    <source>
        <dbReference type="RuleBase" id="RU362075"/>
    </source>
</evidence>
<protein>
    <submittedName>
        <fullName evidence="7">Phytoene desaturase</fullName>
    </submittedName>
</protein>
<keyword evidence="8" id="KW-1185">Reference proteome</keyword>
<name>A0A368UQ85_9BACT</name>
<dbReference type="InterPro" id="IPR002937">
    <property type="entry name" value="Amino_oxidase"/>
</dbReference>
<evidence type="ECO:0000256" key="2">
    <source>
        <dbReference type="ARBA" id="ARBA00006046"/>
    </source>
</evidence>
<dbReference type="NCBIfam" id="TIGR02734">
    <property type="entry name" value="crtI_fam"/>
    <property type="match status" value="1"/>
</dbReference>
<dbReference type="InterPro" id="IPR036188">
    <property type="entry name" value="FAD/NAD-bd_sf"/>
</dbReference>
<evidence type="ECO:0000256" key="4">
    <source>
        <dbReference type="ARBA" id="ARBA00023002"/>
    </source>
</evidence>
<dbReference type="PANTHER" id="PTHR43734:SF7">
    <property type="entry name" value="4,4'-DIAPONEUROSPORENE OXYGENASE"/>
    <property type="match status" value="1"/>
</dbReference>
<dbReference type="RefSeq" id="WP_114438005.1">
    <property type="nucleotide sequence ID" value="NZ_QPIZ01000033.1"/>
</dbReference>
<dbReference type="Gene3D" id="3.50.50.60">
    <property type="entry name" value="FAD/NAD(P)-binding domain"/>
    <property type="match status" value="2"/>
</dbReference>
<dbReference type="AlphaFoldDB" id="A0A368UQ85"/>
<accession>A0A368UQ85</accession>
<comment type="similarity">
    <text evidence="2 5">Belongs to the carotenoid/retinoid oxidoreductase family.</text>
</comment>
<comment type="pathway">
    <text evidence="1 5">Carotenoid biosynthesis.</text>
</comment>
<dbReference type="EMBL" id="QPIZ01000033">
    <property type="protein sequence ID" value="RCW28981.1"/>
    <property type="molecule type" value="Genomic_DNA"/>
</dbReference>
<dbReference type="Pfam" id="PF01593">
    <property type="entry name" value="Amino_oxidase"/>
    <property type="match status" value="1"/>
</dbReference>
<evidence type="ECO:0000256" key="3">
    <source>
        <dbReference type="ARBA" id="ARBA00022746"/>
    </source>
</evidence>
<evidence type="ECO:0000259" key="6">
    <source>
        <dbReference type="Pfam" id="PF01593"/>
    </source>
</evidence>
<reference evidence="7 8" key="1">
    <citation type="submission" date="2018-07" db="EMBL/GenBank/DDBJ databases">
        <title>Freshwater and sediment microbial communities from various areas in North America, analyzing microbe dynamics in response to fracking.</title>
        <authorList>
            <person name="Lamendella R."/>
        </authorList>
    </citation>
    <scope>NUCLEOTIDE SEQUENCE [LARGE SCALE GENOMIC DNA]</scope>
    <source>
        <strain evidence="7 8">160A</strain>
    </source>
</reference>
<dbReference type="SUPFAM" id="SSF51905">
    <property type="entry name" value="FAD/NAD(P)-binding domain"/>
    <property type="match status" value="1"/>
</dbReference>
<evidence type="ECO:0000256" key="1">
    <source>
        <dbReference type="ARBA" id="ARBA00004829"/>
    </source>
</evidence>
<proteinExistence type="inferred from homology"/>
<dbReference type="NCBIfam" id="NF042421">
    <property type="entry name" value="hydcarot_desat_CrtD"/>
    <property type="match status" value="1"/>
</dbReference>
<keyword evidence="4 5" id="KW-0560">Oxidoreductase</keyword>
<feature type="domain" description="Amine oxidase" evidence="6">
    <location>
        <begin position="13"/>
        <end position="480"/>
    </location>
</feature>
<sequence length="490" mass="55565">MEQKRCIVVGAGIGGLAASIRMAARNYEVSVLEKNKLPGGKMHQIERNGFRFDTGPSLFTLPHLVTELLNLGPEPSEPTFRYEKLKNVCRYFYDDGTMINVPGNPEDFAREAEIKTGEPAANIINYLNTARERYRSSADLFIFNPLKNLISSARHKKPEELKPLLKVKPLRSMHKENEIAFQSSQIIQLFDRYATYNGSSPFKASSMLNMISHLEHDEGAYFPEKGMYNIVESLYHKALSLGVKFQFETAVTHLVSEKDSITKVIAGNKELEADLVISDVDVNTLYRGPARKLKMPRSVKKPDLSSSALIFYWGMNRTFPQLDVHNILFSTDYRGEFRAIFNNHQLFNDPTVYIFVSSKIVEADAPKGKENWFVMINVPPGTEKTDQEWIKQARENILKKIHRTLKINPREDILFEEIATPKTIETNTGSWKGALYGNNSNSIWSAFLRHQNKSRKYHNLFFTGGSVHPGGGIPLCLASAAIVEKEINQQ</sequence>
<dbReference type="PANTHER" id="PTHR43734">
    <property type="entry name" value="PHYTOENE DESATURASE"/>
    <property type="match status" value="1"/>
</dbReference>
<evidence type="ECO:0000313" key="7">
    <source>
        <dbReference type="EMBL" id="RCW28981.1"/>
    </source>
</evidence>
<organism evidence="7 8">
    <name type="scientific">Marinilabilia salmonicolor</name>
    <dbReference type="NCBI Taxonomy" id="989"/>
    <lineage>
        <taxon>Bacteria</taxon>
        <taxon>Pseudomonadati</taxon>
        <taxon>Bacteroidota</taxon>
        <taxon>Bacteroidia</taxon>
        <taxon>Marinilabiliales</taxon>
        <taxon>Marinilabiliaceae</taxon>
        <taxon>Marinilabilia</taxon>
    </lineage>
</organism>
<dbReference type="GO" id="GO:0016117">
    <property type="term" value="P:carotenoid biosynthetic process"/>
    <property type="evidence" value="ECO:0007669"/>
    <property type="project" value="UniProtKB-KW"/>
</dbReference>
<dbReference type="Proteomes" id="UP000252733">
    <property type="component" value="Unassembled WGS sequence"/>
</dbReference>
<dbReference type="GO" id="GO:0016491">
    <property type="term" value="F:oxidoreductase activity"/>
    <property type="evidence" value="ECO:0007669"/>
    <property type="project" value="UniProtKB-KW"/>
</dbReference>
<comment type="caution">
    <text evidence="7">The sequence shown here is derived from an EMBL/GenBank/DDBJ whole genome shotgun (WGS) entry which is preliminary data.</text>
</comment>